<evidence type="ECO:0000259" key="14">
    <source>
        <dbReference type="Pfam" id="PF01507"/>
    </source>
</evidence>
<name>A0A261Y483_9FUNG</name>
<keyword evidence="9" id="KW-0067">ATP-binding</keyword>
<dbReference type="GO" id="GO:0003919">
    <property type="term" value="F:FMN adenylyltransferase activity"/>
    <property type="evidence" value="ECO:0007669"/>
    <property type="project" value="UniProtKB-EC"/>
</dbReference>
<gene>
    <name evidence="15" type="ORF">BZG36_01614</name>
</gene>
<evidence type="ECO:0000256" key="2">
    <source>
        <dbReference type="ARBA" id="ARBA00012393"/>
    </source>
</evidence>
<dbReference type="CDD" id="cd23948">
    <property type="entry name" value="FAD_synthase"/>
    <property type="match status" value="1"/>
</dbReference>
<dbReference type="GO" id="GO:0005524">
    <property type="term" value="F:ATP binding"/>
    <property type="evidence" value="ECO:0007669"/>
    <property type="project" value="UniProtKB-KW"/>
</dbReference>
<evidence type="ECO:0000256" key="7">
    <source>
        <dbReference type="ARBA" id="ARBA00022741"/>
    </source>
</evidence>
<keyword evidence="3" id="KW-0285">Flavoprotein</keyword>
<feature type="compositionally biased region" description="Polar residues" evidence="13">
    <location>
        <begin position="26"/>
        <end position="39"/>
    </location>
</feature>
<evidence type="ECO:0000256" key="3">
    <source>
        <dbReference type="ARBA" id="ARBA00022630"/>
    </source>
</evidence>
<dbReference type="AlphaFoldDB" id="A0A261Y483"/>
<keyword evidence="4" id="KW-0288">FMN</keyword>
<keyword evidence="6" id="KW-0548">Nucleotidyltransferase</keyword>
<keyword evidence="16" id="KW-1185">Reference proteome</keyword>
<keyword evidence="5" id="KW-0808">Transferase</keyword>
<dbReference type="PANTHER" id="PTHR23293">
    <property type="entry name" value="FAD SYNTHETASE-RELATED FMN ADENYLYLTRANSFERASE"/>
    <property type="match status" value="1"/>
</dbReference>
<dbReference type="PANTHER" id="PTHR23293:SF9">
    <property type="entry name" value="FAD SYNTHASE"/>
    <property type="match status" value="1"/>
</dbReference>
<feature type="region of interest" description="Disordered" evidence="13">
    <location>
        <begin position="138"/>
        <end position="160"/>
    </location>
</feature>
<organism evidence="15 16">
    <name type="scientific">Bifiguratus adelaidae</name>
    <dbReference type="NCBI Taxonomy" id="1938954"/>
    <lineage>
        <taxon>Eukaryota</taxon>
        <taxon>Fungi</taxon>
        <taxon>Fungi incertae sedis</taxon>
        <taxon>Mucoromycota</taxon>
        <taxon>Mucoromycotina</taxon>
        <taxon>Endogonomycetes</taxon>
        <taxon>Endogonales</taxon>
        <taxon>Endogonales incertae sedis</taxon>
        <taxon>Bifiguratus</taxon>
    </lineage>
</organism>
<evidence type="ECO:0000256" key="11">
    <source>
        <dbReference type="ARBA" id="ARBA00031871"/>
    </source>
</evidence>
<evidence type="ECO:0000313" key="15">
    <source>
        <dbReference type="EMBL" id="OZJ05429.1"/>
    </source>
</evidence>
<sequence length="352" mass="39272">MTTTEKHGVAAPSPQKAIKATVTVTEPSSPYSIDSSNPATPTPHIQPAPPEPCHTPPPRLDFADISNKVYSLAQKNSQLGEQTKVAIEVIEKAIQTYGLGSISISFNGGKDCTVLLHIYAAVLWKFCVEHPQNGHVQNGLNSSLHPPSSARSNIHSPANLSTSSHHDGSWEWFPTIPAIYITYPNPFPEVELFVQKCCYLYGLHLERISGDMKRALQHYLDTYRATFYPNISDQAQEIKAILVGTRRNDPRAGNLQHFDPTDPGWPEFMRVHPIIDWSYRDIWDFLLQLNVEYCVVYDKGYTSLGSSNNTHQNPDLRNPALEGGFDPAYKLRDETHERSGRVSKPKGPEGSN</sequence>
<dbReference type="Pfam" id="PF01507">
    <property type="entry name" value="PAPS_reduct"/>
    <property type="match status" value="1"/>
</dbReference>
<dbReference type="Proteomes" id="UP000242875">
    <property type="component" value="Unassembled WGS sequence"/>
</dbReference>
<evidence type="ECO:0000256" key="10">
    <source>
        <dbReference type="ARBA" id="ARBA00031145"/>
    </source>
</evidence>
<dbReference type="OrthoDB" id="270728at2759"/>
<proteinExistence type="predicted"/>
<dbReference type="Gene3D" id="3.40.50.620">
    <property type="entry name" value="HUPs"/>
    <property type="match status" value="1"/>
</dbReference>
<evidence type="ECO:0000256" key="9">
    <source>
        <dbReference type="ARBA" id="ARBA00022840"/>
    </source>
</evidence>
<dbReference type="SUPFAM" id="SSF52402">
    <property type="entry name" value="Adenine nucleotide alpha hydrolases-like"/>
    <property type="match status" value="1"/>
</dbReference>
<evidence type="ECO:0000256" key="5">
    <source>
        <dbReference type="ARBA" id="ARBA00022679"/>
    </source>
</evidence>
<evidence type="ECO:0000256" key="6">
    <source>
        <dbReference type="ARBA" id="ARBA00022695"/>
    </source>
</evidence>
<keyword evidence="7" id="KW-0547">Nucleotide-binding</keyword>
<feature type="compositionally biased region" description="Pro residues" evidence="13">
    <location>
        <begin position="40"/>
        <end position="56"/>
    </location>
</feature>
<dbReference type="EC" id="2.7.7.2" evidence="2"/>
<evidence type="ECO:0000256" key="13">
    <source>
        <dbReference type="SAM" id="MobiDB-lite"/>
    </source>
</evidence>
<feature type="region of interest" description="Disordered" evidence="13">
    <location>
        <begin position="307"/>
        <end position="352"/>
    </location>
</feature>
<protein>
    <recommendedName>
        <fullName evidence="2">FAD synthase</fullName>
        <ecNumber evidence="2">2.7.7.2</ecNumber>
    </recommendedName>
    <alternativeName>
        <fullName evidence="10">FAD pyrophosphorylase</fullName>
    </alternativeName>
    <alternativeName>
        <fullName evidence="11">FMN adenylyltransferase</fullName>
    </alternativeName>
</protein>
<keyword evidence="8" id="KW-0274">FAD</keyword>
<evidence type="ECO:0000256" key="12">
    <source>
        <dbReference type="ARBA" id="ARBA00049494"/>
    </source>
</evidence>
<reference evidence="15 16" key="1">
    <citation type="journal article" date="2017" name="Mycologia">
        <title>Bifiguratus adelaidae, gen. et sp. nov., a new member of Mucoromycotina in endophytic and soil-dwelling habitats.</title>
        <authorList>
            <person name="Torres-Cruz T.J."/>
            <person name="Billingsley Tobias T.L."/>
            <person name="Almatruk M."/>
            <person name="Hesse C."/>
            <person name="Kuske C.R."/>
            <person name="Desiro A."/>
            <person name="Benucci G.M."/>
            <person name="Bonito G."/>
            <person name="Stajich J.E."/>
            <person name="Dunlap C."/>
            <person name="Arnold A.E."/>
            <person name="Porras-Alfaro A."/>
        </authorList>
    </citation>
    <scope>NUCLEOTIDE SEQUENCE [LARGE SCALE GENOMIC DNA]</scope>
    <source>
        <strain evidence="15 16">AZ0501</strain>
    </source>
</reference>
<comment type="pathway">
    <text evidence="1">Cofactor biosynthesis; FAD biosynthesis; FAD from FMN: step 1/1.</text>
</comment>
<feature type="region of interest" description="Disordered" evidence="13">
    <location>
        <begin position="26"/>
        <end position="56"/>
    </location>
</feature>
<dbReference type="EMBL" id="MVBO01000015">
    <property type="protein sequence ID" value="OZJ05429.1"/>
    <property type="molecule type" value="Genomic_DNA"/>
</dbReference>
<evidence type="ECO:0000256" key="1">
    <source>
        <dbReference type="ARBA" id="ARBA00004726"/>
    </source>
</evidence>
<evidence type="ECO:0000313" key="16">
    <source>
        <dbReference type="Proteomes" id="UP000242875"/>
    </source>
</evidence>
<comment type="caution">
    <text evidence="15">The sequence shown here is derived from an EMBL/GenBank/DDBJ whole genome shotgun (WGS) entry which is preliminary data.</text>
</comment>
<feature type="compositionally biased region" description="Basic and acidic residues" evidence="13">
    <location>
        <begin position="329"/>
        <end position="340"/>
    </location>
</feature>
<comment type="catalytic activity">
    <reaction evidence="12">
        <text>FMN + ATP + H(+) = FAD + diphosphate</text>
        <dbReference type="Rhea" id="RHEA:17237"/>
        <dbReference type="ChEBI" id="CHEBI:15378"/>
        <dbReference type="ChEBI" id="CHEBI:30616"/>
        <dbReference type="ChEBI" id="CHEBI:33019"/>
        <dbReference type="ChEBI" id="CHEBI:57692"/>
        <dbReference type="ChEBI" id="CHEBI:58210"/>
        <dbReference type="EC" id="2.7.7.2"/>
    </reaction>
</comment>
<feature type="domain" description="Phosphoadenosine phosphosulphate reductase" evidence="14">
    <location>
        <begin position="102"/>
        <end position="311"/>
    </location>
</feature>
<evidence type="ECO:0000256" key="8">
    <source>
        <dbReference type="ARBA" id="ARBA00022827"/>
    </source>
</evidence>
<dbReference type="GO" id="GO:0006747">
    <property type="term" value="P:FAD biosynthetic process"/>
    <property type="evidence" value="ECO:0007669"/>
    <property type="project" value="TreeGrafter"/>
</dbReference>
<dbReference type="InterPro" id="IPR002500">
    <property type="entry name" value="PAPS_reduct_dom"/>
</dbReference>
<dbReference type="InterPro" id="IPR014729">
    <property type="entry name" value="Rossmann-like_a/b/a_fold"/>
</dbReference>
<evidence type="ECO:0000256" key="4">
    <source>
        <dbReference type="ARBA" id="ARBA00022643"/>
    </source>
</evidence>
<accession>A0A261Y483</accession>